<name>A0A7W2YJY9_9GAMM</name>
<sequence length="52" mass="5907">MAKTLEEVLEEEKPEVVLRAFRRANEILRELEHGAAQQAEGCQASDSRSHQD</sequence>
<comment type="caution">
    <text evidence="2">The sequence shown here is derived from an EMBL/GenBank/DDBJ whole genome shotgun (WGS) entry which is preliminary data.</text>
</comment>
<keyword evidence="3" id="KW-1185">Reference proteome</keyword>
<reference evidence="2 3" key="1">
    <citation type="submission" date="2020-07" db="EMBL/GenBank/DDBJ databases">
        <title>Halieaceae bacterium, F7430, whole genome shotgun sequencing project.</title>
        <authorList>
            <person name="Jiang S."/>
            <person name="Liu Z.W."/>
            <person name="Du Z.J."/>
        </authorList>
    </citation>
    <scope>NUCLEOTIDE SEQUENCE [LARGE SCALE GENOMIC DNA]</scope>
    <source>
        <strain evidence="2 3">F7430</strain>
    </source>
</reference>
<proteinExistence type="predicted"/>
<organism evidence="2 3">
    <name type="scientific">Sediminihaliea albiluteola</name>
    <dbReference type="NCBI Taxonomy" id="2758564"/>
    <lineage>
        <taxon>Bacteria</taxon>
        <taxon>Pseudomonadati</taxon>
        <taxon>Pseudomonadota</taxon>
        <taxon>Gammaproteobacteria</taxon>
        <taxon>Cellvibrionales</taxon>
        <taxon>Halieaceae</taxon>
        <taxon>Sediminihaliea</taxon>
    </lineage>
</organism>
<evidence type="ECO:0000256" key="1">
    <source>
        <dbReference type="SAM" id="MobiDB-lite"/>
    </source>
</evidence>
<accession>A0A7W2YJY9</accession>
<protein>
    <submittedName>
        <fullName evidence="2">Uncharacterized protein</fullName>
    </submittedName>
</protein>
<evidence type="ECO:0000313" key="3">
    <source>
        <dbReference type="Proteomes" id="UP000539350"/>
    </source>
</evidence>
<feature type="region of interest" description="Disordered" evidence="1">
    <location>
        <begin position="32"/>
        <end position="52"/>
    </location>
</feature>
<dbReference type="Proteomes" id="UP000539350">
    <property type="component" value="Unassembled WGS sequence"/>
</dbReference>
<dbReference type="EMBL" id="JACFXU010000014">
    <property type="protein sequence ID" value="MBA6413602.1"/>
    <property type="molecule type" value="Genomic_DNA"/>
</dbReference>
<dbReference type="AlphaFoldDB" id="A0A7W2YJY9"/>
<dbReference type="RefSeq" id="WP_182173117.1">
    <property type="nucleotide sequence ID" value="NZ_JACFXU010000014.1"/>
</dbReference>
<evidence type="ECO:0000313" key="2">
    <source>
        <dbReference type="EMBL" id="MBA6413602.1"/>
    </source>
</evidence>
<gene>
    <name evidence="2" type="ORF">H2508_10820</name>
</gene>